<feature type="region of interest" description="Disordered" evidence="1">
    <location>
        <begin position="168"/>
        <end position="192"/>
    </location>
</feature>
<accession>A0A6H0Y479</accession>
<evidence type="ECO:0000256" key="1">
    <source>
        <dbReference type="SAM" id="MobiDB-lite"/>
    </source>
</evidence>
<feature type="compositionally biased region" description="Polar residues" evidence="1">
    <location>
        <begin position="345"/>
        <end position="356"/>
    </location>
</feature>
<dbReference type="OrthoDB" id="5360255at2759"/>
<sequence>MELGRAIFALKKYSWSNNGEHGKANYNHLTADNIFLVLEGEQHTRGRLKLQIIQGTVFLAEIDVAKHIDIAISTRETFQRIGKQVADKQLPTYGVASGNKLAITYRPDDGQARRMQVALVAQEDCTKIATHLRYRGMVFVDAAQRTASRSGTAGSDIRSINTIASPSFTTDRSFARPPAHEPSQHASHTPSRTYAPSFLAQRSADTFLSRDEGVAPRIPRLDQPTASQIFPRITTSTRITAGIMTDPIAVGRPDDSTASLSKLFADRPATQSRHDFTAMPSFFSQPAESARTHSTSLWMPARSMAERLPQEQEPDSERTGRERSRSSSMLEFEKLPKPRLANPGSDRTPSLNADTSTGRERSTPSRVDSFKVKTSTGHEEATPSRIVSLRTNMNSSSIITRAKRKHLDLEAQTETEQHRPDNMPPPPPQVLPSSEASRSSPRDMHELLYGKRPRTTNADASDANKENVQDESSTPLLSALPKGTIRRSSECVDLARWAALDEKERGKALERSITDLLGNKDFATLCEAMSTNWSRLALDL</sequence>
<protein>
    <submittedName>
        <fullName evidence="2">Uncharacterized protein</fullName>
    </submittedName>
</protein>
<keyword evidence="3" id="KW-1185">Reference proteome</keyword>
<gene>
    <name evidence="2" type="ORF">AMS68_006937</name>
</gene>
<evidence type="ECO:0000313" key="3">
    <source>
        <dbReference type="Proteomes" id="UP000503462"/>
    </source>
</evidence>
<feature type="compositionally biased region" description="Basic and acidic residues" evidence="1">
    <location>
        <begin position="306"/>
        <end position="336"/>
    </location>
</feature>
<evidence type="ECO:0000313" key="2">
    <source>
        <dbReference type="EMBL" id="QIX01420.1"/>
    </source>
</evidence>
<dbReference type="Proteomes" id="UP000503462">
    <property type="component" value="Chromosome 5"/>
</dbReference>
<name>A0A6H0Y479_9PEZI</name>
<feature type="compositionally biased region" description="Basic and acidic residues" evidence="1">
    <location>
        <begin position="440"/>
        <end position="449"/>
    </location>
</feature>
<feature type="compositionally biased region" description="Basic and acidic residues" evidence="1">
    <location>
        <begin position="357"/>
        <end position="382"/>
    </location>
</feature>
<dbReference type="EMBL" id="CP051143">
    <property type="protein sequence ID" value="QIX01420.1"/>
    <property type="molecule type" value="Genomic_DNA"/>
</dbReference>
<organism evidence="2 3">
    <name type="scientific">Peltaster fructicola</name>
    <dbReference type="NCBI Taxonomy" id="286661"/>
    <lineage>
        <taxon>Eukaryota</taxon>
        <taxon>Fungi</taxon>
        <taxon>Dikarya</taxon>
        <taxon>Ascomycota</taxon>
        <taxon>Pezizomycotina</taxon>
        <taxon>Dothideomycetes</taxon>
        <taxon>Dothideomycetes incertae sedis</taxon>
        <taxon>Peltaster</taxon>
    </lineage>
</organism>
<reference evidence="2 3" key="1">
    <citation type="journal article" date="2016" name="Sci. Rep.">
        <title>Peltaster fructicola genome reveals evolution from an invasive phytopathogen to an ectophytic parasite.</title>
        <authorList>
            <person name="Xu C."/>
            <person name="Chen H."/>
            <person name="Gleason M.L."/>
            <person name="Xu J.R."/>
            <person name="Liu H."/>
            <person name="Zhang R."/>
            <person name="Sun G."/>
        </authorList>
    </citation>
    <scope>NUCLEOTIDE SEQUENCE [LARGE SCALE GENOMIC DNA]</scope>
    <source>
        <strain evidence="2 3">LNHT1506</strain>
    </source>
</reference>
<feature type="region of interest" description="Disordered" evidence="1">
    <location>
        <begin position="306"/>
        <end position="481"/>
    </location>
</feature>
<proteinExistence type="predicted"/>
<feature type="compositionally biased region" description="Polar residues" evidence="1">
    <location>
        <begin position="389"/>
        <end position="399"/>
    </location>
</feature>
<dbReference type="AlphaFoldDB" id="A0A6H0Y479"/>